<reference evidence="2 3" key="1">
    <citation type="journal article" date="2019" name="Commun. Biol.">
        <title>The bagworm genome reveals a unique fibroin gene that provides high tensile strength.</title>
        <authorList>
            <person name="Kono N."/>
            <person name="Nakamura H."/>
            <person name="Ohtoshi R."/>
            <person name="Tomita M."/>
            <person name="Numata K."/>
            <person name="Arakawa K."/>
        </authorList>
    </citation>
    <scope>NUCLEOTIDE SEQUENCE [LARGE SCALE GENOMIC DNA]</scope>
</reference>
<dbReference type="AlphaFoldDB" id="A0A4C1ZRY9"/>
<accession>A0A4C1ZRY9</accession>
<organism evidence="2 3">
    <name type="scientific">Eumeta variegata</name>
    <name type="common">Bagworm moth</name>
    <name type="synonym">Eumeta japonica</name>
    <dbReference type="NCBI Taxonomy" id="151549"/>
    <lineage>
        <taxon>Eukaryota</taxon>
        <taxon>Metazoa</taxon>
        <taxon>Ecdysozoa</taxon>
        <taxon>Arthropoda</taxon>
        <taxon>Hexapoda</taxon>
        <taxon>Insecta</taxon>
        <taxon>Pterygota</taxon>
        <taxon>Neoptera</taxon>
        <taxon>Endopterygota</taxon>
        <taxon>Lepidoptera</taxon>
        <taxon>Glossata</taxon>
        <taxon>Ditrysia</taxon>
        <taxon>Tineoidea</taxon>
        <taxon>Psychidae</taxon>
        <taxon>Oiketicinae</taxon>
        <taxon>Eumeta</taxon>
    </lineage>
</organism>
<dbReference type="EMBL" id="BGZK01002155">
    <property type="protein sequence ID" value="GBP91266.1"/>
    <property type="molecule type" value="Genomic_DNA"/>
</dbReference>
<comment type="caution">
    <text evidence="2">The sequence shown here is derived from an EMBL/GenBank/DDBJ whole genome shotgun (WGS) entry which is preliminary data.</text>
</comment>
<protein>
    <submittedName>
        <fullName evidence="2">Uncharacterized protein</fullName>
    </submittedName>
</protein>
<feature type="region of interest" description="Disordered" evidence="1">
    <location>
        <begin position="1"/>
        <end position="30"/>
    </location>
</feature>
<keyword evidence="3" id="KW-1185">Reference proteome</keyword>
<evidence type="ECO:0000256" key="1">
    <source>
        <dbReference type="SAM" id="MobiDB-lite"/>
    </source>
</evidence>
<proteinExistence type="predicted"/>
<evidence type="ECO:0000313" key="3">
    <source>
        <dbReference type="Proteomes" id="UP000299102"/>
    </source>
</evidence>
<gene>
    <name evidence="2" type="ORF">EVAR_66962_1</name>
</gene>
<sequence length="86" mass="9089">MTDPQGFFTRNSNTGSSGVRAGRAASPAPGVRVARQMENLRVEVKSEVQRIDAGARPVAAALVKYLLIMPSETYVIEELSKAAAAG</sequence>
<name>A0A4C1ZRY9_EUMVA</name>
<evidence type="ECO:0000313" key="2">
    <source>
        <dbReference type="EMBL" id="GBP91266.1"/>
    </source>
</evidence>
<dbReference type="Proteomes" id="UP000299102">
    <property type="component" value="Unassembled WGS sequence"/>
</dbReference>
<feature type="compositionally biased region" description="Polar residues" evidence="1">
    <location>
        <begin position="8"/>
        <end position="17"/>
    </location>
</feature>